<dbReference type="EMBL" id="JBJQOH010000002">
    <property type="protein sequence ID" value="KAL3697318.1"/>
    <property type="molecule type" value="Genomic_DNA"/>
</dbReference>
<feature type="region of interest" description="Disordered" evidence="1">
    <location>
        <begin position="1"/>
        <end position="56"/>
    </location>
</feature>
<gene>
    <name evidence="2" type="ORF">R1sor_011394</name>
</gene>
<dbReference type="PANTHER" id="PTHR15907">
    <property type="entry name" value="DUF614 FAMILY PROTEIN-RELATED"/>
    <property type="match status" value="1"/>
</dbReference>
<dbReference type="Proteomes" id="UP001633002">
    <property type="component" value="Unassembled WGS sequence"/>
</dbReference>
<sequence>MDRSPDRYRFPSSTSGTDAAPVRTTPVYQDPSSAPPPTVQAPIPQNGQPRNGLPPGSAPTLGAWTTGLCGCCQDCASCFVGHWCPCVLVGKNVEAIDEGRTSCATGGMIFFLLQFTGVCCVYTCLYRKSLRETYGIPGGPVEDFCTDCWCLCCSICQVYRELEHRHALNPGEL</sequence>
<dbReference type="AlphaFoldDB" id="A0ABD3I0T1"/>
<reference evidence="2 3" key="1">
    <citation type="submission" date="2024-09" db="EMBL/GenBank/DDBJ databases">
        <title>Chromosome-scale assembly of Riccia sorocarpa.</title>
        <authorList>
            <person name="Paukszto L."/>
        </authorList>
    </citation>
    <scope>NUCLEOTIDE SEQUENCE [LARGE SCALE GENOMIC DNA]</scope>
    <source>
        <strain evidence="2">LP-2024</strain>
        <tissue evidence="2">Aerial parts of the thallus</tissue>
    </source>
</reference>
<evidence type="ECO:0000313" key="3">
    <source>
        <dbReference type="Proteomes" id="UP001633002"/>
    </source>
</evidence>
<proteinExistence type="predicted"/>
<organism evidence="2 3">
    <name type="scientific">Riccia sorocarpa</name>
    <dbReference type="NCBI Taxonomy" id="122646"/>
    <lineage>
        <taxon>Eukaryota</taxon>
        <taxon>Viridiplantae</taxon>
        <taxon>Streptophyta</taxon>
        <taxon>Embryophyta</taxon>
        <taxon>Marchantiophyta</taxon>
        <taxon>Marchantiopsida</taxon>
        <taxon>Marchantiidae</taxon>
        <taxon>Marchantiales</taxon>
        <taxon>Ricciaceae</taxon>
        <taxon>Riccia</taxon>
    </lineage>
</organism>
<comment type="caution">
    <text evidence="2">The sequence shown here is derived from an EMBL/GenBank/DDBJ whole genome shotgun (WGS) entry which is preliminary data.</text>
</comment>
<name>A0ABD3I0T1_9MARC</name>
<dbReference type="NCBIfam" id="TIGR01571">
    <property type="entry name" value="A_thal_Cys_rich"/>
    <property type="match status" value="1"/>
</dbReference>
<evidence type="ECO:0000313" key="2">
    <source>
        <dbReference type="EMBL" id="KAL3697318.1"/>
    </source>
</evidence>
<dbReference type="InterPro" id="IPR006461">
    <property type="entry name" value="PLAC_motif_containing"/>
</dbReference>
<evidence type="ECO:0000256" key="1">
    <source>
        <dbReference type="SAM" id="MobiDB-lite"/>
    </source>
</evidence>
<accession>A0ABD3I0T1</accession>
<dbReference type="Pfam" id="PF04749">
    <property type="entry name" value="PLAC8"/>
    <property type="match status" value="1"/>
</dbReference>
<keyword evidence="3" id="KW-1185">Reference proteome</keyword>
<protein>
    <submittedName>
        <fullName evidence="2">Uncharacterized protein</fullName>
    </submittedName>
</protein>